<protein>
    <submittedName>
        <fullName evidence="1">Uncharacterized protein</fullName>
    </submittedName>
</protein>
<accession>A0ACB9AVK5</accession>
<gene>
    <name evidence="1" type="ORF">L1987_72714</name>
</gene>
<sequence length="1361" mass="151366">MLWNDTICFAKRVGFVGAFVALLCVVLVDLLEGNRSIHKQTLYGNGADSTSQFIEENAMGCEDEFIYCQSIRNVSFEQLSMALSHHPTLYSMEEFEQNTIPIEDLNLHCLNFKRSTTSDNCGKEEWQENLSKSYHPDDHQTTVFRKLNEHLQRKACPSAASDHGSTPSMVKRPPIRALLTSPDELENSYSRPSRKLANIGALFSGGGQAMLIGVIVTTMVVTLGLFALVLFCCLGRDALRPANANGPKHEEKEEEDELVVNIRSKGYKGKLGSLQRSMRVTIRSPQIKKLLDSVDESGTGSLPLPPGKLSIFSPPSPASPPPPPPPPPPPSTGQQAAAPPPPPPPSGLKVPPPPPKAGRLAPPNKKPTSSSSPMHTTVKDENNKDGDSEATQTKLKPFFWDKVNAVQGRSMVWHHLKDGSFKLDEETMVGLFGYVAAQNKKERGKLDSSLQSQTKLIQILDSKKSQNLAILLRALNVTTEQVCDAVKKGTQLPVELISTLLKMTPTQEEELKLQLYNGDLNQLGTSERFLKNLVEIPFAFKRLEALLFMSSLHEDYHVSKESFTTLEVACHKLTSSRLFLRLLEAVLKTGNRMNDGTYRGGAQAFKLDTLLKLSDVKGTDGKTTLLSFVVQEIIRYEGIKVARNRGLEPNNESPEHLKQFGMEVVSKLSEELNDVKKAAIVDGEMLTSTVSKLGNMLKNTKEFMNEEMVKAEGATEFNTALTRFLEYAEADIKWMIEEERRITALIKITGDYFHGKSGKDEGLRLFAIVRDFLKILDHTCNEVRKTLAIQTRLNQKESTPRKTNKQYWKNTRDKIMIMKDAVRMILEALYDDDDEVDQTQETCQESSPTHASSPFMPNIHDKLALLAINYQQMNGSDSDSDDWSTDDENKRNGKQTSLNADNQVESQAMKNKMDGSDVDNWSSDDEEKEPHASEETRWQMNDSDANNVETRQIQSESHDTAEPPTSVNTSRQSLSDADNELLLSDIKDGRMNGSDADFWYSDLAEMMTDSDGDFTSLKDTQHTPESPTSEERSQRFSNANDKLLIPVNEPMNDSNAGVWGLDDDVTGQSKKEAHQTPESPTSEESSHRLSDAKDEPMNDSDADAWGSDDDDVTRQSKKEAHHTPESPTFEESSQRLSDAKDEPMNDSDADVWGSDDDDDVTGHSKKEAHHTPESPTSEESSQRLSDAKDEPTYDSDNKDEPTYDSDADAWGSDDDDVTAQSPKEAHHTPESPSSEESSQRLSDAKDEPTNDSDVDAWGSDDDVTGHSKKEAHHTPESPNSEESSQWLLDAKDEPTYDSDVDAWGLDDDDVTGHSKKEAHHTSESPNSEESSQWLSDAKDEPMYDSEADAWCSDDDDVPGQS</sequence>
<evidence type="ECO:0000313" key="2">
    <source>
        <dbReference type="Proteomes" id="UP001056120"/>
    </source>
</evidence>
<reference evidence="1 2" key="2">
    <citation type="journal article" date="2022" name="Mol. Ecol. Resour.">
        <title>The genomes of chicory, endive, great burdock and yacon provide insights into Asteraceae paleo-polyploidization history and plant inulin production.</title>
        <authorList>
            <person name="Fan W."/>
            <person name="Wang S."/>
            <person name="Wang H."/>
            <person name="Wang A."/>
            <person name="Jiang F."/>
            <person name="Liu H."/>
            <person name="Zhao H."/>
            <person name="Xu D."/>
            <person name="Zhang Y."/>
        </authorList>
    </citation>
    <scope>NUCLEOTIDE SEQUENCE [LARGE SCALE GENOMIC DNA]</scope>
    <source>
        <strain evidence="2">cv. Yunnan</strain>
        <tissue evidence="1">Leaves</tissue>
    </source>
</reference>
<dbReference type="Proteomes" id="UP001056120">
    <property type="component" value="Linkage Group LG24"/>
</dbReference>
<keyword evidence="2" id="KW-1185">Reference proteome</keyword>
<proteinExistence type="predicted"/>
<reference evidence="2" key="1">
    <citation type="journal article" date="2022" name="Mol. Ecol. Resour.">
        <title>The genomes of chicory, endive, great burdock and yacon provide insights into Asteraceae palaeo-polyploidization history and plant inulin production.</title>
        <authorList>
            <person name="Fan W."/>
            <person name="Wang S."/>
            <person name="Wang H."/>
            <person name="Wang A."/>
            <person name="Jiang F."/>
            <person name="Liu H."/>
            <person name="Zhao H."/>
            <person name="Xu D."/>
            <person name="Zhang Y."/>
        </authorList>
    </citation>
    <scope>NUCLEOTIDE SEQUENCE [LARGE SCALE GENOMIC DNA]</scope>
    <source>
        <strain evidence="2">cv. Yunnan</strain>
    </source>
</reference>
<name>A0ACB9AVK5_9ASTR</name>
<organism evidence="1 2">
    <name type="scientific">Smallanthus sonchifolius</name>
    <dbReference type="NCBI Taxonomy" id="185202"/>
    <lineage>
        <taxon>Eukaryota</taxon>
        <taxon>Viridiplantae</taxon>
        <taxon>Streptophyta</taxon>
        <taxon>Embryophyta</taxon>
        <taxon>Tracheophyta</taxon>
        <taxon>Spermatophyta</taxon>
        <taxon>Magnoliopsida</taxon>
        <taxon>eudicotyledons</taxon>
        <taxon>Gunneridae</taxon>
        <taxon>Pentapetalae</taxon>
        <taxon>asterids</taxon>
        <taxon>campanulids</taxon>
        <taxon>Asterales</taxon>
        <taxon>Asteraceae</taxon>
        <taxon>Asteroideae</taxon>
        <taxon>Heliantheae alliance</taxon>
        <taxon>Millerieae</taxon>
        <taxon>Smallanthus</taxon>
    </lineage>
</organism>
<evidence type="ECO:0000313" key="1">
    <source>
        <dbReference type="EMBL" id="KAI3714124.1"/>
    </source>
</evidence>
<dbReference type="EMBL" id="CM042041">
    <property type="protein sequence ID" value="KAI3714124.1"/>
    <property type="molecule type" value="Genomic_DNA"/>
</dbReference>
<comment type="caution">
    <text evidence="1">The sequence shown here is derived from an EMBL/GenBank/DDBJ whole genome shotgun (WGS) entry which is preliminary data.</text>
</comment>